<dbReference type="Pfam" id="PF00053">
    <property type="entry name" value="EGF_laminin"/>
    <property type="match status" value="2"/>
</dbReference>
<dbReference type="InterPro" id="IPR000742">
    <property type="entry name" value="EGF"/>
</dbReference>
<dbReference type="Proteomes" id="UP000531938">
    <property type="component" value="Unassembled WGS sequence"/>
</dbReference>
<keyword evidence="8" id="KW-0325">Glycoprotein</keyword>
<accession>A0A7K7B7V3</accession>
<evidence type="ECO:0000313" key="12">
    <source>
        <dbReference type="EMBL" id="NWY04325.1"/>
    </source>
</evidence>
<keyword evidence="6" id="KW-0084">Basement membrane</keyword>
<dbReference type="PROSITE" id="PS01248">
    <property type="entry name" value="EGF_LAM_1"/>
    <property type="match status" value="1"/>
</dbReference>
<feature type="disulfide bond" evidence="10">
    <location>
        <begin position="51"/>
        <end position="68"/>
    </location>
</feature>
<gene>
    <name evidence="12" type="primary">Lama5_2</name>
    <name evidence="12" type="ORF">NOTORN_R14716</name>
</gene>
<sequence length="91" mass="9613">CAECNCDARGSVANTCGHRGQCPCHSNYAGLRCDLCAPGFYSYPSCSPCQCSPHGSHHGVCEPTAGQCECLTGFTGQQCDRCLSGAHRFPH</sequence>
<dbReference type="InterPro" id="IPR002049">
    <property type="entry name" value="LE_dom"/>
</dbReference>
<keyword evidence="2" id="KW-0964">Secreted</keyword>
<keyword evidence="5" id="KW-0677">Repeat</keyword>
<evidence type="ECO:0000256" key="5">
    <source>
        <dbReference type="ARBA" id="ARBA00022737"/>
    </source>
</evidence>
<feature type="disulfide bond" evidence="10">
    <location>
        <begin position="24"/>
        <end position="33"/>
    </location>
</feature>
<dbReference type="SUPFAM" id="SSF57196">
    <property type="entry name" value="EGF/Laminin"/>
    <property type="match status" value="2"/>
</dbReference>
<evidence type="ECO:0000259" key="11">
    <source>
        <dbReference type="PROSITE" id="PS50027"/>
    </source>
</evidence>
<feature type="disulfide bond" evidence="10">
    <location>
        <begin position="4"/>
        <end position="16"/>
    </location>
</feature>
<feature type="non-terminal residue" evidence="12">
    <location>
        <position position="1"/>
    </location>
</feature>
<comment type="subcellular location">
    <subcellularLocation>
        <location evidence="1">Secreted</location>
        <location evidence="1">Extracellular space</location>
        <location evidence="1">Extracellular matrix</location>
        <location evidence="1">Basement membrane</location>
    </subcellularLocation>
</comment>
<evidence type="ECO:0000256" key="10">
    <source>
        <dbReference type="PROSITE-ProRule" id="PRU00460"/>
    </source>
</evidence>
<dbReference type="Gene3D" id="2.10.25.10">
    <property type="entry name" value="Laminin"/>
    <property type="match status" value="2"/>
</dbReference>
<feature type="disulfide bond" evidence="10">
    <location>
        <begin position="70"/>
        <end position="79"/>
    </location>
</feature>
<dbReference type="InterPro" id="IPR050440">
    <property type="entry name" value="Laminin/Netrin_ECM"/>
</dbReference>
<evidence type="ECO:0000256" key="6">
    <source>
        <dbReference type="ARBA" id="ARBA00022869"/>
    </source>
</evidence>
<dbReference type="GO" id="GO:0005604">
    <property type="term" value="C:basement membrane"/>
    <property type="evidence" value="ECO:0007669"/>
    <property type="project" value="UniProtKB-SubCell"/>
</dbReference>
<name>A0A7K7B7V3_9AVES</name>
<evidence type="ECO:0000256" key="2">
    <source>
        <dbReference type="ARBA" id="ARBA00022525"/>
    </source>
</evidence>
<dbReference type="SMART" id="SM00180">
    <property type="entry name" value="EGF_Lam"/>
    <property type="match status" value="2"/>
</dbReference>
<dbReference type="PROSITE" id="PS50027">
    <property type="entry name" value="EGF_LAM_2"/>
    <property type="match status" value="2"/>
</dbReference>
<evidence type="ECO:0000256" key="8">
    <source>
        <dbReference type="ARBA" id="ARBA00023180"/>
    </source>
</evidence>
<comment type="caution">
    <text evidence="12">The sequence shown here is derived from an EMBL/GenBank/DDBJ whole genome shotgun (WGS) entry which is preliminary data.</text>
</comment>
<dbReference type="CDD" id="cd00055">
    <property type="entry name" value="EGF_Lam"/>
    <property type="match status" value="2"/>
</dbReference>
<comment type="caution">
    <text evidence="10">Lacks conserved residue(s) required for the propagation of feature annotation.</text>
</comment>
<proteinExistence type="predicted"/>
<keyword evidence="9 10" id="KW-0424">Laminin EGF-like domain</keyword>
<feature type="disulfide bond" evidence="10">
    <location>
        <begin position="49"/>
        <end position="61"/>
    </location>
</feature>
<feature type="domain" description="Laminin EGF-like" evidence="11">
    <location>
        <begin position="4"/>
        <end position="48"/>
    </location>
</feature>
<organism evidence="12 13">
    <name type="scientific">Nothoprocta ornata</name>
    <dbReference type="NCBI Taxonomy" id="83376"/>
    <lineage>
        <taxon>Eukaryota</taxon>
        <taxon>Metazoa</taxon>
        <taxon>Chordata</taxon>
        <taxon>Craniata</taxon>
        <taxon>Vertebrata</taxon>
        <taxon>Euteleostomi</taxon>
        <taxon>Archelosauria</taxon>
        <taxon>Archosauria</taxon>
        <taxon>Dinosauria</taxon>
        <taxon>Saurischia</taxon>
        <taxon>Theropoda</taxon>
        <taxon>Coelurosauria</taxon>
        <taxon>Aves</taxon>
        <taxon>Palaeognathae</taxon>
        <taxon>Tinamiformes</taxon>
        <taxon>Tinamidae</taxon>
        <taxon>Nothoprocta</taxon>
    </lineage>
</organism>
<evidence type="ECO:0000256" key="9">
    <source>
        <dbReference type="ARBA" id="ARBA00023292"/>
    </source>
</evidence>
<dbReference type="PROSITE" id="PS00022">
    <property type="entry name" value="EGF_1"/>
    <property type="match status" value="1"/>
</dbReference>
<dbReference type="EMBL" id="VZSH01000187">
    <property type="protein sequence ID" value="NWY04325.1"/>
    <property type="molecule type" value="Genomic_DNA"/>
</dbReference>
<keyword evidence="7 10" id="KW-1015">Disulfide bond</keyword>
<keyword evidence="4" id="KW-0732">Signal</keyword>
<dbReference type="FunFam" id="2.10.25.10:FF:000209">
    <property type="entry name" value="Laminin subunit alpha 5"/>
    <property type="match status" value="1"/>
</dbReference>
<dbReference type="GO" id="GO:0007411">
    <property type="term" value="P:axon guidance"/>
    <property type="evidence" value="ECO:0007669"/>
    <property type="project" value="TreeGrafter"/>
</dbReference>
<reference evidence="12 13" key="1">
    <citation type="submission" date="2019-09" db="EMBL/GenBank/DDBJ databases">
        <title>Bird 10,000 Genomes (B10K) Project - Family phase.</title>
        <authorList>
            <person name="Zhang G."/>
        </authorList>
    </citation>
    <scope>NUCLEOTIDE SEQUENCE [LARGE SCALE GENOMIC DNA]</scope>
    <source>
        <strain evidence="12">B10K-MSB-03</strain>
    </source>
</reference>
<evidence type="ECO:0000256" key="3">
    <source>
        <dbReference type="ARBA" id="ARBA00022530"/>
    </source>
</evidence>
<dbReference type="GO" id="GO:0009887">
    <property type="term" value="P:animal organ morphogenesis"/>
    <property type="evidence" value="ECO:0007669"/>
    <property type="project" value="TreeGrafter"/>
</dbReference>
<evidence type="ECO:0000256" key="4">
    <source>
        <dbReference type="ARBA" id="ARBA00022729"/>
    </source>
</evidence>
<dbReference type="GO" id="GO:0009888">
    <property type="term" value="P:tissue development"/>
    <property type="evidence" value="ECO:0007669"/>
    <property type="project" value="TreeGrafter"/>
</dbReference>
<feature type="domain" description="Laminin EGF-like" evidence="11">
    <location>
        <begin position="49"/>
        <end position="91"/>
    </location>
</feature>
<evidence type="ECO:0000256" key="1">
    <source>
        <dbReference type="ARBA" id="ARBA00004302"/>
    </source>
</evidence>
<dbReference type="PANTHER" id="PTHR10574">
    <property type="entry name" value="NETRIN/LAMININ-RELATED"/>
    <property type="match status" value="1"/>
</dbReference>
<dbReference type="GO" id="GO:0005201">
    <property type="term" value="F:extracellular matrix structural constituent"/>
    <property type="evidence" value="ECO:0007669"/>
    <property type="project" value="TreeGrafter"/>
</dbReference>
<feature type="non-terminal residue" evidence="12">
    <location>
        <position position="91"/>
    </location>
</feature>
<dbReference type="AlphaFoldDB" id="A0A7K7B7V3"/>
<keyword evidence="13" id="KW-1185">Reference proteome</keyword>
<keyword evidence="3" id="KW-0272">Extracellular matrix</keyword>
<evidence type="ECO:0000313" key="13">
    <source>
        <dbReference type="Proteomes" id="UP000531938"/>
    </source>
</evidence>
<protein>
    <submittedName>
        <fullName evidence="12">LAMA5 protein</fullName>
    </submittedName>
</protein>
<dbReference type="FunFam" id="2.10.25.10:FF:000034">
    <property type="entry name" value="Laminin subunit alpha 3"/>
    <property type="match status" value="1"/>
</dbReference>
<dbReference type="PANTHER" id="PTHR10574:SF406">
    <property type="entry name" value="LAMININ SUBUNIT ALPHA 5"/>
    <property type="match status" value="1"/>
</dbReference>
<evidence type="ECO:0000256" key="7">
    <source>
        <dbReference type="ARBA" id="ARBA00023157"/>
    </source>
</evidence>